<evidence type="ECO:0000256" key="5">
    <source>
        <dbReference type="ARBA" id="ARBA00023139"/>
    </source>
</evidence>
<reference evidence="8" key="1">
    <citation type="submission" date="2009-06" db="EMBL/GenBank/DDBJ databases">
        <title>Complete sequence of Dickeya dadantii Ech703.</title>
        <authorList>
            <consortium name="US DOE Joint Genome Institute"/>
            <person name="Lucas S."/>
            <person name="Copeland A."/>
            <person name="Lapidus A."/>
            <person name="Glavina del Rio T."/>
            <person name="Dalin E."/>
            <person name="Tice H."/>
            <person name="Bruce D."/>
            <person name="Goodwin L."/>
            <person name="Pitluck S."/>
            <person name="Chertkov O."/>
            <person name="Brettin T."/>
            <person name="Detter J.C."/>
            <person name="Han C."/>
            <person name="Larimer F."/>
            <person name="Land M."/>
            <person name="Hauser L."/>
            <person name="Kyrpides N."/>
            <person name="Mikhailova N."/>
            <person name="Balakrishnan V."/>
            <person name="Glasner J."/>
            <person name="Perna N.T."/>
        </authorList>
    </citation>
    <scope>NUCLEOTIDE SEQUENCE [LARGE SCALE GENOMIC DNA]</scope>
    <source>
        <strain evidence="8">Ech703</strain>
    </source>
</reference>
<dbReference type="PANTHER" id="PTHR30429">
    <property type="entry name" value="D-METHIONINE-BINDING LIPOPROTEIN METQ"/>
    <property type="match status" value="1"/>
</dbReference>
<dbReference type="PANTHER" id="PTHR30429:SF0">
    <property type="entry name" value="METHIONINE-BINDING LIPOPROTEIN METQ"/>
    <property type="match status" value="1"/>
</dbReference>
<keyword evidence="3 7" id="KW-0732">Signal</keyword>
<feature type="signal peptide" evidence="7">
    <location>
        <begin position="1"/>
        <end position="22"/>
    </location>
</feature>
<dbReference type="RefSeq" id="WP_015855096.1">
    <property type="nucleotide sequence ID" value="NC_012880.1"/>
</dbReference>
<proteinExistence type="inferred from homology"/>
<evidence type="ECO:0000256" key="3">
    <source>
        <dbReference type="ARBA" id="ARBA00022729"/>
    </source>
</evidence>
<dbReference type="Proteomes" id="UP000002734">
    <property type="component" value="Chromosome"/>
</dbReference>
<feature type="chain" id="PRO_5002962922" evidence="7">
    <location>
        <begin position="23"/>
        <end position="273"/>
    </location>
</feature>
<dbReference type="AlphaFoldDB" id="C6C3A0"/>
<comment type="subcellular location">
    <subcellularLocation>
        <location evidence="1">Membrane</location>
        <topology evidence="1">Lipid-anchor</topology>
    </subcellularLocation>
</comment>
<evidence type="ECO:0000256" key="6">
    <source>
        <dbReference type="ARBA" id="ARBA00023288"/>
    </source>
</evidence>
<evidence type="ECO:0000256" key="7">
    <source>
        <dbReference type="SAM" id="SignalP"/>
    </source>
</evidence>
<dbReference type="KEGG" id="dda:Dd703_3438"/>
<accession>C6C3A0</accession>
<keyword evidence="6 8" id="KW-0449">Lipoprotein</keyword>
<comment type="similarity">
    <text evidence="2">Belongs to the NlpA lipoprotein family.</text>
</comment>
<name>C6C3A0_MUSP7</name>
<dbReference type="HOGENOM" id="CLU_067080_0_1_6"/>
<keyword evidence="5" id="KW-0564">Palmitate</keyword>
<keyword evidence="9" id="KW-1185">Reference proteome</keyword>
<evidence type="ECO:0000256" key="1">
    <source>
        <dbReference type="ARBA" id="ARBA00004635"/>
    </source>
</evidence>
<dbReference type="Gene3D" id="3.40.190.10">
    <property type="entry name" value="Periplasmic binding protein-like II"/>
    <property type="match status" value="2"/>
</dbReference>
<organism evidence="8 9">
    <name type="scientific">Musicola paradisiaca (strain Ech703)</name>
    <name type="common">Dickeya paradisiaca</name>
    <name type="synonym">Dickeya dadantii</name>
    <dbReference type="NCBI Taxonomy" id="579405"/>
    <lineage>
        <taxon>Bacteria</taxon>
        <taxon>Pseudomonadati</taxon>
        <taxon>Pseudomonadota</taxon>
        <taxon>Gammaproteobacteria</taxon>
        <taxon>Enterobacterales</taxon>
        <taxon>Pectobacteriaceae</taxon>
        <taxon>Musicola</taxon>
    </lineage>
</organism>
<evidence type="ECO:0000313" key="8">
    <source>
        <dbReference type="EMBL" id="ACS87198.1"/>
    </source>
</evidence>
<evidence type="ECO:0000256" key="4">
    <source>
        <dbReference type="ARBA" id="ARBA00023136"/>
    </source>
</evidence>
<sequence length="273" mass="29956">MLFKKIMQGCFFLFLLVAQAHADEQKNILIGVSPGPYGDMVTQAIKPILAKQGYDVRVKEFSDYIQPNMALVNKSIDANLFQNRRYLDRFSADKGLKLSEIITVPTASMGFYSNKVKSLGDLKAGDVVILPNDPSNLARSLEFLQKYGLITLSPGISPTKASLKDIGENPKGLVFKPLEAAQLPRAMGGVTGALINANFAIASGLKLSDAIQLDVLPEDLKNMLVVREEDAGKPFAKALKAAVESDEFAAFFDRKDTIFTAFQKPEWMKAKHP</sequence>
<protein>
    <submittedName>
        <fullName evidence="8">NLPA lipoprotein</fullName>
    </submittedName>
</protein>
<evidence type="ECO:0000256" key="2">
    <source>
        <dbReference type="ARBA" id="ARBA00008973"/>
    </source>
</evidence>
<dbReference type="InterPro" id="IPR004872">
    <property type="entry name" value="Lipoprotein_NlpA"/>
</dbReference>
<dbReference type="EMBL" id="CP001654">
    <property type="protein sequence ID" value="ACS87198.1"/>
    <property type="molecule type" value="Genomic_DNA"/>
</dbReference>
<dbReference type="eggNOG" id="COG1464">
    <property type="taxonomic scope" value="Bacteria"/>
</dbReference>
<gene>
    <name evidence="8" type="ordered locus">Dd703_3438</name>
</gene>
<dbReference type="Pfam" id="PF03180">
    <property type="entry name" value="Lipoprotein_9"/>
    <property type="match status" value="1"/>
</dbReference>
<dbReference type="SUPFAM" id="SSF53850">
    <property type="entry name" value="Periplasmic binding protein-like II"/>
    <property type="match status" value="1"/>
</dbReference>
<dbReference type="STRING" id="579405.Dd703_3438"/>
<keyword evidence="4" id="KW-0472">Membrane</keyword>
<dbReference type="GO" id="GO:0016020">
    <property type="term" value="C:membrane"/>
    <property type="evidence" value="ECO:0007669"/>
    <property type="project" value="UniProtKB-SubCell"/>
</dbReference>
<evidence type="ECO:0000313" key="9">
    <source>
        <dbReference type="Proteomes" id="UP000002734"/>
    </source>
</evidence>